<dbReference type="EMBL" id="JACIDE010000039">
    <property type="protein sequence ID" value="MBB4075585.1"/>
    <property type="molecule type" value="Genomic_DNA"/>
</dbReference>
<accession>A0A840DVI6</accession>
<dbReference type="InterPro" id="IPR023430">
    <property type="entry name" value="Pept_HybD-like_dom_sf"/>
</dbReference>
<gene>
    <name evidence="1" type="ORF">GGR02_003437</name>
</gene>
<organism evidence="1 2">
    <name type="scientific">Anoxybacteroides voinovskiense</name>
    <dbReference type="NCBI Taxonomy" id="230470"/>
    <lineage>
        <taxon>Bacteria</taxon>
        <taxon>Bacillati</taxon>
        <taxon>Bacillota</taxon>
        <taxon>Bacilli</taxon>
        <taxon>Bacillales</taxon>
        <taxon>Anoxybacillaceae</taxon>
        <taxon>Anoxybacteroides</taxon>
    </lineage>
</organism>
<dbReference type="AlphaFoldDB" id="A0A840DVI6"/>
<dbReference type="NCBIfam" id="TIGR02841">
    <property type="entry name" value="spore_YyaC"/>
    <property type="match status" value="1"/>
</dbReference>
<dbReference type="SUPFAM" id="SSF53163">
    <property type="entry name" value="HybD-like"/>
    <property type="match status" value="1"/>
</dbReference>
<dbReference type="RefSeq" id="WP_183186059.1">
    <property type="nucleotide sequence ID" value="NZ_BMNP01000040.1"/>
</dbReference>
<dbReference type="InterPro" id="IPR009665">
    <property type="entry name" value="YyaC"/>
</dbReference>
<sequence>MQFISYDNPLAPLLIRNHLFSFLPTTTEQIVLLCIGSNRINGDSLGPFVGTLLTGLYPNHLTVIGTLKEPLDATNLGATIHQLTISPSTCVVAIDSVVGMQPYVHSIAIRSGPLKAGSALNKRFPAVGDVSIMGVMLEEKKELHELPYTNLHVVYQMARAIATGISLTVRQRFSYHTTSPVLT</sequence>
<evidence type="ECO:0000313" key="1">
    <source>
        <dbReference type="EMBL" id="MBB4075585.1"/>
    </source>
</evidence>
<proteinExistence type="predicted"/>
<keyword evidence="2" id="KW-1185">Reference proteome</keyword>
<dbReference type="Proteomes" id="UP000559598">
    <property type="component" value="Unassembled WGS sequence"/>
</dbReference>
<protein>
    <submittedName>
        <fullName evidence="1">Putative sporulation protein YyaC</fullName>
    </submittedName>
</protein>
<name>A0A840DVI6_9BACL</name>
<evidence type="ECO:0000313" key="2">
    <source>
        <dbReference type="Proteomes" id="UP000559598"/>
    </source>
</evidence>
<comment type="caution">
    <text evidence="1">The sequence shown here is derived from an EMBL/GenBank/DDBJ whole genome shotgun (WGS) entry which is preliminary data.</text>
</comment>
<reference evidence="1 2" key="1">
    <citation type="submission" date="2020-08" db="EMBL/GenBank/DDBJ databases">
        <title>Genomic Encyclopedia of Type Strains, Phase IV (KMG-IV): sequencing the most valuable type-strain genomes for metagenomic binning, comparative biology and taxonomic classification.</title>
        <authorList>
            <person name="Goeker M."/>
        </authorList>
    </citation>
    <scope>NUCLEOTIDE SEQUENCE [LARGE SCALE GENOMIC DNA]</scope>
    <source>
        <strain evidence="1 2">DSM 17075</strain>
    </source>
</reference>
<dbReference type="Pfam" id="PF06866">
    <property type="entry name" value="DUF1256"/>
    <property type="match status" value="1"/>
</dbReference>